<keyword evidence="11" id="KW-0282">Flagellum</keyword>
<keyword evidence="6 10" id="KW-0812">Transmembrane</keyword>
<evidence type="ECO:0000256" key="6">
    <source>
        <dbReference type="ARBA" id="ARBA00022692"/>
    </source>
</evidence>
<dbReference type="GO" id="GO:0006935">
    <property type="term" value="P:chemotaxis"/>
    <property type="evidence" value="ECO:0007669"/>
    <property type="project" value="UniProtKB-KW"/>
</dbReference>
<keyword evidence="11" id="KW-0966">Cell projection</keyword>
<dbReference type="eggNOG" id="COG1580">
    <property type="taxonomic scope" value="Bacteria"/>
</dbReference>
<dbReference type="PANTHER" id="PTHR35091">
    <property type="entry name" value="FLAGELLAR PROTEIN FLIL"/>
    <property type="match status" value="1"/>
</dbReference>
<protein>
    <recommendedName>
        <fullName evidence="10">Flagellar protein FliL</fullName>
    </recommendedName>
</protein>
<dbReference type="GO" id="GO:0009425">
    <property type="term" value="C:bacterial-type flagellum basal body"/>
    <property type="evidence" value="ECO:0007669"/>
    <property type="project" value="InterPro"/>
</dbReference>
<keyword evidence="7 10" id="KW-0283">Flagellar rotation</keyword>
<evidence type="ECO:0000256" key="2">
    <source>
        <dbReference type="ARBA" id="ARBA00004162"/>
    </source>
</evidence>
<dbReference type="InterPro" id="IPR005503">
    <property type="entry name" value="FliL"/>
</dbReference>
<organism evidence="11 12">
    <name type="scientific">Virgibacillus massiliensis</name>
    <dbReference type="NCBI Taxonomy" id="1462526"/>
    <lineage>
        <taxon>Bacteria</taxon>
        <taxon>Bacillati</taxon>
        <taxon>Bacillota</taxon>
        <taxon>Bacilli</taxon>
        <taxon>Bacillales</taxon>
        <taxon>Bacillaceae</taxon>
        <taxon>Virgibacillus</taxon>
    </lineage>
</organism>
<evidence type="ECO:0000313" key="11">
    <source>
        <dbReference type="EMBL" id="CDQ40107.1"/>
    </source>
</evidence>
<dbReference type="GO" id="GO:0005886">
    <property type="term" value="C:plasma membrane"/>
    <property type="evidence" value="ECO:0007669"/>
    <property type="project" value="UniProtKB-SubCell"/>
</dbReference>
<evidence type="ECO:0000256" key="3">
    <source>
        <dbReference type="ARBA" id="ARBA00008281"/>
    </source>
</evidence>
<keyword evidence="4 10" id="KW-1003">Cell membrane</keyword>
<keyword evidence="5 10" id="KW-0145">Chemotaxis</keyword>
<evidence type="ECO:0000256" key="5">
    <source>
        <dbReference type="ARBA" id="ARBA00022500"/>
    </source>
</evidence>
<keyword evidence="11" id="KW-0969">Cilium</keyword>
<keyword evidence="9 10" id="KW-0472">Membrane</keyword>
<dbReference type="AlphaFoldDB" id="A0A024QCY7"/>
<accession>A0A024QCY7</accession>
<dbReference type="STRING" id="1462526.BN990_02425"/>
<dbReference type="GO" id="GO:0071978">
    <property type="term" value="P:bacterial-type flagellum-dependent swarming motility"/>
    <property type="evidence" value="ECO:0007669"/>
    <property type="project" value="TreeGrafter"/>
</dbReference>
<dbReference type="Proteomes" id="UP000028875">
    <property type="component" value="Unassembled WGS sequence"/>
</dbReference>
<dbReference type="NCBIfam" id="NF005826">
    <property type="entry name" value="PRK07718.1"/>
    <property type="match status" value="1"/>
</dbReference>
<keyword evidence="8 10" id="KW-1133">Transmembrane helix</keyword>
<comment type="function">
    <text evidence="1 10">Controls the rotational direction of flagella during chemotaxis.</text>
</comment>
<comment type="caution">
    <text evidence="11">The sequence shown here is derived from an EMBL/GenBank/DDBJ whole genome shotgun (WGS) entry which is preliminary data.</text>
</comment>
<evidence type="ECO:0000256" key="8">
    <source>
        <dbReference type="ARBA" id="ARBA00022989"/>
    </source>
</evidence>
<feature type="transmembrane region" description="Helical" evidence="10">
    <location>
        <begin position="12"/>
        <end position="30"/>
    </location>
</feature>
<dbReference type="RefSeq" id="WP_232620904.1">
    <property type="nucleotide sequence ID" value="NZ_BNER01000004.1"/>
</dbReference>
<evidence type="ECO:0000256" key="4">
    <source>
        <dbReference type="ARBA" id="ARBA00022475"/>
    </source>
</evidence>
<reference evidence="11 12" key="1">
    <citation type="submission" date="2014-03" db="EMBL/GenBank/DDBJ databases">
        <authorList>
            <person name="Urmite Genomes U."/>
        </authorList>
    </citation>
    <scope>NUCLEOTIDE SEQUENCE [LARGE SCALE GENOMIC DNA]</scope>
    <source>
        <strain evidence="11 12">Vm-5</strain>
    </source>
</reference>
<keyword evidence="12" id="KW-1185">Reference proteome</keyword>
<dbReference type="EMBL" id="CCDP010000001">
    <property type="protein sequence ID" value="CDQ40107.1"/>
    <property type="molecule type" value="Genomic_DNA"/>
</dbReference>
<name>A0A024QCY7_9BACI</name>
<sequence precursor="true">MTKVSRLVKTMMISVAILAIGGIAAFMIFWNMDPNNHKGSAASIKKIEDYAYETPEITTDLNDDSFVRIQFQVITDSKEAKEELGNRDFQLKNILIKELTTMEEEDFKTGLTNLEEKVKTKINEVMTSGKVTDVYTINKILQ</sequence>
<evidence type="ECO:0000256" key="10">
    <source>
        <dbReference type="RuleBase" id="RU364125"/>
    </source>
</evidence>
<proteinExistence type="inferred from homology"/>
<comment type="similarity">
    <text evidence="3 10">Belongs to the FliL family.</text>
</comment>
<reference evidence="12" key="2">
    <citation type="submission" date="2014-05" db="EMBL/GenBank/DDBJ databases">
        <title>Draft genome sequence of Virgibacillus massiliensis Vm-5.</title>
        <authorList>
            <person name="Khelaifia S."/>
            <person name="Croce O."/>
            <person name="Lagier J.C."/>
            <person name="Raoult D."/>
        </authorList>
    </citation>
    <scope>NUCLEOTIDE SEQUENCE [LARGE SCALE GENOMIC DNA]</scope>
    <source>
        <strain evidence="12">Vm-5</strain>
    </source>
</reference>
<evidence type="ECO:0000256" key="7">
    <source>
        <dbReference type="ARBA" id="ARBA00022779"/>
    </source>
</evidence>
<evidence type="ECO:0000256" key="9">
    <source>
        <dbReference type="ARBA" id="ARBA00023136"/>
    </source>
</evidence>
<dbReference type="PANTHER" id="PTHR35091:SF2">
    <property type="entry name" value="FLAGELLAR PROTEIN FLIL"/>
    <property type="match status" value="1"/>
</dbReference>
<dbReference type="Pfam" id="PF03748">
    <property type="entry name" value="FliL"/>
    <property type="match status" value="1"/>
</dbReference>
<evidence type="ECO:0000313" key="12">
    <source>
        <dbReference type="Proteomes" id="UP000028875"/>
    </source>
</evidence>
<gene>
    <name evidence="11" type="ORF">BN990_02425</name>
</gene>
<comment type="subcellular location">
    <subcellularLocation>
        <location evidence="2">Cell membrane</location>
        <topology evidence="2">Single-pass membrane protein</topology>
    </subcellularLocation>
</comment>
<evidence type="ECO:0000256" key="1">
    <source>
        <dbReference type="ARBA" id="ARBA00002254"/>
    </source>
</evidence>